<organism evidence="2 3">
    <name type="scientific">Aurantiacibacter gilvus</name>
    <dbReference type="NCBI Taxonomy" id="3139141"/>
    <lineage>
        <taxon>Bacteria</taxon>
        <taxon>Pseudomonadati</taxon>
        <taxon>Pseudomonadota</taxon>
        <taxon>Alphaproteobacteria</taxon>
        <taxon>Sphingomonadales</taxon>
        <taxon>Erythrobacteraceae</taxon>
        <taxon>Aurantiacibacter</taxon>
    </lineage>
</organism>
<accession>A0ABU9IAW8</accession>
<keyword evidence="3" id="KW-1185">Reference proteome</keyword>
<protein>
    <submittedName>
        <fullName evidence="2">Uncharacterized protein</fullName>
    </submittedName>
</protein>
<feature type="compositionally biased region" description="Basic and acidic residues" evidence="1">
    <location>
        <begin position="119"/>
        <end position="131"/>
    </location>
</feature>
<gene>
    <name evidence="2" type="ORF">AAEO60_00205</name>
</gene>
<evidence type="ECO:0000313" key="2">
    <source>
        <dbReference type="EMBL" id="MEL1249083.1"/>
    </source>
</evidence>
<name>A0ABU9IAW8_9SPHN</name>
<comment type="caution">
    <text evidence="2">The sequence shown here is derived from an EMBL/GenBank/DDBJ whole genome shotgun (WGS) entry which is preliminary data.</text>
</comment>
<feature type="compositionally biased region" description="Low complexity" evidence="1">
    <location>
        <begin position="33"/>
        <end position="42"/>
    </location>
</feature>
<feature type="region of interest" description="Disordered" evidence="1">
    <location>
        <begin position="17"/>
        <end position="149"/>
    </location>
</feature>
<proteinExistence type="predicted"/>
<evidence type="ECO:0000256" key="1">
    <source>
        <dbReference type="SAM" id="MobiDB-lite"/>
    </source>
</evidence>
<dbReference type="Proteomes" id="UP001497045">
    <property type="component" value="Unassembled WGS sequence"/>
</dbReference>
<feature type="compositionally biased region" description="Basic and acidic residues" evidence="1">
    <location>
        <begin position="19"/>
        <end position="31"/>
    </location>
</feature>
<sequence length="171" mass="18743">MDELDRALAQLNQAVQDRFAQRAPDEREPDRGTALLVETLALEAEEKPNSDKQSSEPNSEPGFMPPKVDEDARNEGRQEPSDLGDYVIAAAEERSGQVAEESVDSVELTEGPVEQNTTLEKESTEHDEGHVPTEASDTEAPEIADPTSTALMAKPSAFRRLIHKMFGWAGL</sequence>
<feature type="compositionally biased region" description="Basic and acidic residues" evidence="1">
    <location>
        <begin position="44"/>
        <end position="54"/>
    </location>
</feature>
<dbReference type="RefSeq" id="WP_341671624.1">
    <property type="nucleotide sequence ID" value="NZ_JBBYHV010000001.1"/>
</dbReference>
<evidence type="ECO:0000313" key="3">
    <source>
        <dbReference type="Proteomes" id="UP001497045"/>
    </source>
</evidence>
<feature type="compositionally biased region" description="Basic and acidic residues" evidence="1">
    <location>
        <begin position="67"/>
        <end position="80"/>
    </location>
</feature>
<dbReference type="EMBL" id="JBBYHV010000001">
    <property type="protein sequence ID" value="MEL1249083.1"/>
    <property type="molecule type" value="Genomic_DNA"/>
</dbReference>
<reference evidence="2 3" key="1">
    <citation type="submission" date="2024-04" db="EMBL/GenBank/DDBJ databases">
        <title>Aurantiacibacter sp. DGU6 16S ribosomal RNA gene Genome sequencing and assembly.</title>
        <authorList>
            <person name="Park S."/>
        </authorList>
    </citation>
    <scope>NUCLEOTIDE SEQUENCE [LARGE SCALE GENOMIC DNA]</scope>
    <source>
        <strain evidence="2 3">DGU6</strain>
    </source>
</reference>